<name>A0A1B1S962_9BACT</name>
<organism evidence="1 2">
    <name type="scientific">Muribaculum intestinale</name>
    <dbReference type="NCBI Taxonomy" id="1796646"/>
    <lineage>
        <taxon>Bacteria</taxon>
        <taxon>Pseudomonadati</taxon>
        <taxon>Bacteroidota</taxon>
        <taxon>Bacteroidia</taxon>
        <taxon>Bacteroidales</taxon>
        <taxon>Muribaculaceae</taxon>
        <taxon>Muribaculum</taxon>
    </lineage>
</organism>
<accession>A0A1B1S962</accession>
<proteinExistence type="predicted"/>
<accession>A0A1Z2XJH2</accession>
<evidence type="ECO:0008006" key="3">
    <source>
        <dbReference type="Google" id="ProtNLM"/>
    </source>
</evidence>
<reference evidence="2" key="1">
    <citation type="submission" date="2016-04" db="EMBL/GenBank/DDBJ databases">
        <title>Complete Genome Sequences of Twelve Strains of a Stable Defined Moderately Diverse Mouse Microbiota 2 (sDMDMm2).</title>
        <authorList>
            <person name="Uchimura Y."/>
            <person name="Wyss M."/>
            <person name="Brugiroux S."/>
            <person name="Limenitakis J.P."/>
            <person name="Stecher B."/>
            <person name="McCoy K.D."/>
            <person name="Macpherson A.J."/>
        </authorList>
    </citation>
    <scope>NUCLEOTIDE SEQUENCE [LARGE SCALE GENOMIC DNA]</scope>
    <source>
        <strain evidence="2">YL27</strain>
    </source>
</reference>
<dbReference type="STRING" id="1796646.A4V02_06095"/>
<keyword evidence="2" id="KW-1185">Reference proteome</keyword>
<dbReference type="EMBL" id="CP015402">
    <property type="protein sequence ID" value="ANU63333.1"/>
    <property type="molecule type" value="Genomic_DNA"/>
</dbReference>
<dbReference type="KEGG" id="pary:A4V02_06095"/>
<evidence type="ECO:0000313" key="2">
    <source>
        <dbReference type="Proteomes" id="UP000186351"/>
    </source>
</evidence>
<protein>
    <recommendedName>
        <fullName evidence="3">DNA-binding protein</fullName>
    </recommendedName>
</protein>
<dbReference type="Proteomes" id="UP000186351">
    <property type="component" value="Chromosome"/>
</dbReference>
<sequence>MEYVRIDKEALDAMFEIMEYQSLLIAAMYEKCRSIQSGKWIPTETVAELLCVSTRKVRTMKTLGQLGYVKHGRKCFYKSEDVYSKINKGKSERNI</sequence>
<dbReference type="AlphaFoldDB" id="A0A1B1S962"/>
<evidence type="ECO:0000313" key="1">
    <source>
        <dbReference type="EMBL" id="ANU63333.1"/>
    </source>
</evidence>
<gene>
    <name evidence="1" type="ORF">A4V02_06095</name>
</gene>